<keyword evidence="1" id="KW-1133">Transmembrane helix</keyword>
<dbReference type="Proteomes" id="UP000564385">
    <property type="component" value="Unassembled WGS sequence"/>
</dbReference>
<sequence length="131" mass="14228">MQTLGVLWCVFGAYRIIGGLIGMFFLRAFAFRNFGGFDWPLNDHFFGTHGPAWVGALLPLIAAYTVVMAALAVFVGYSLLTRRPWGRTLAIVVGILTLLKPLFGTALGIYTLWVLAPGASGLEYDAVADRS</sequence>
<name>A0A852VQK2_9BACT</name>
<keyword evidence="1" id="KW-0472">Membrane</keyword>
<proteinExistence type="predicted"/>
<feature type="transmembrane region" description="Helical" evidence="1">
    <location>
        <begin position="89"/>
        <end position="113"/>
    </location>
</feature>
<dbReference type="EMBL" id="JACCCU010000003">
    <property type="protein sequence ID" value="NYF91846.1"/>
    <property type="molecule type" value="Genomic_DNA"/>
</dbReference>
<evidence type="ECO:0000313" key="2">
    <source>
        <dbReference type="EMBL" id="NYF91846.1"/>
    </source>
</evidence>
<evidence type="ECO:0000313" key="3">
    <source>
        <dbReference type="Proteomes" id="UP000564385"/>
    </source>
</evidence>
<protein>
    <submittedName>
        <fullName evidence="2">Uncharacterized protein</fullName>
    </submittedName>
</protein>
<comment type="caution">
    <text evidence="2">The sequence shown here is derived from an EMBL/GenBank/DDBJ whole genome shotgun (WGS) entry which is preliminary data.</text>
</comment>
<dbReference type="AlphaFoldDB" id="A0A852VQK2"/>
<gene>
    <name evidence="2" type="ORF">HDF08_003965</name>
</gene>
<organism evidence="2 3">
    <name type="scientific">Tunturiibacter lichenicola</name>
    <dbReference type="NCBI Taxonomy" id="2051959"/>
    <lineage>
        <taxon>Bacteria</taxon>
        <taxon>Pseudomonadati</taxon>
        <taxon>Acidobacteriota</taxon>
        <taxon>Terriglobia</taxon>
        <taxon>Terriglobales</taxon>
        <taxon>Acidobacteriaceae</taxon>
        <taxon>Tunturiibacter</taxon>
    </lineage>
</organism>
<feature type="transmembrane region" description="Helical" evidence="1">
    <location>
        <begin position="50"/>
        <end position="77"/>
    </location>
</feature>
<feature type="transmembrane region" description="Helical" evidence="1">
    <location>
        <begin position="7"/>
        <end position="30"/>
    </location>
</feature>
<evidence type="ECO:0000256" key="1">
    <source>
        <dbReference type="SAM" id="Phobius"/>
    </source>
</evidence>
<keyword evidence="1" id="KW-0812">Transmembrane</keyword>
<reference evidence="2 3" key="1">
    <citation type="submission" date="2020-07" db="EMBL/GenBank/DDBJ databases">
        <title>Genomic Encyclopedia of Type Strains, Phase IV (KMG-V): Genome sequencing to study the core and pangenomes of soil and plant-associated prokaryotes.</title>
        <authorList>
            <person name="Whitman W."/>
        </authorList>
    </citation>
    <scope>NUCLEOTIDE SEQUENCE [LARGE SCALE GENOMIC DNA]</scope>
    <source>
        <strain evidence="2 3">M8UP22</strain>
    </source>
</reference>
<accession>A0A852VQK2</accession>